<feature type="domain" description="Peptidase A1" evidence="3">
    <location>
        <begin position="64"/>
        <end position="222"/>
    </location>
</feature>
<feature type="signal peptide" evidence="2">
    <location>
        <begin position="1"/>
        <end position="26"/>
    </location>
</feature>
<keyword evidence="5" id="KW-1185">Reference proteome</keyword>
<dbReference type="Proteomes" id="UP000298327">
    <property type="component" value="Unassembled WGS sequence"/>
</dbReference>
<comment type="caution">
    <text evidence="4">The sequence shown here is derived from an EMBL/GenBank/DDBJ whole genome shotgun (WGS) entry which is preliminary data.</text>
</comment>
<dbReference type="PROSITE" id="PS51767">
    <property type="entry name" value="PEPTIDASE_A1"/>
    <property type="match status" value="1"/>
</dbReference>
<dbReference type="SUPFAM" id="SSF50630">
    <property type="entry name" value="Acid proteases"/>
    <property type="match status" value="1"/>
</dbReference>
<evidence type="ECO:0000313" key="4">
    <source>
        <dbReference type="EMBL" id="TFY61765.1"/>
    </source>
</evidence>
<gene>
    <name evidence="4" type="ORF">EVG20_g6937</name>
</gene>
<sequence length="222" mass="23236">MQLRVSFKALLATVVIALCACDEAVAAPTAFPIINGESNNSTITGRAPAPFRIPLTVIGDDLAYTASISIGTNPRPFVVTMDTGSSDFWVYSSVCEQRGEHNGIMAGGSTRMLTEPPTRWTIPYGEADSVNGIMGKDSIMIGNHVISPYGFGVAGVVSGSIPGGTGDGVLGLGTRLGSRMKVLNIVEVLALREGIPAPIMGWYLSRSRDGKHDAQLSLGAPN</sequence>
<dbReference type="InterPro" id="IPR033121">
    <property type="entry name" value="PEPTIDASE_A1"/>
</dbReference>
<dbReference type="Gene3D" id="2.40.70.10">
    <property type="entry name" value="Acid Proteases"/>
    <property type="match status" value="1"/>
</dbReference>
<dbReference type="PANTHER" id="PTHR47966">
    <property type="entry name" value="BETA-SITE APP-CLEAVING ENZYME, ISOFORM A-RELATED"/>
    <property type="match status" value="1"/>
</dbReference>
<dbReference type="OrthoDB" id="771136at2759"/>
<evidence type="ECO:0000256" key="1">
    <source>
        <dbReference type="ARBA" id="ARBA00007447"/>
    </source>
</evidence>
<dbReference type="InterPro" id="IPR021109">
    <property type="entry name" value="Peptidase_aspartic_dom_sf"/>
</dbReference>
<dbReference type="InterPro" id="IPR034164">
    <property type="entry name" value="Pepsin-like_dom"/>
</dbReference>
<comment type="similarity">
    <text evidence="1">Belongs to the peptidase A1 family.</text>
</comment>
<protein>
    <recommendedName>
        <fullName evidence="3">Peptidase A1 domain-containing protein</fullName>
    </recommendedName>
</protein>
<name>A0A4Y9YHD9_9AGAM</name>
<proteinExistence type="inferred from homology"/>
<dbReference type="Pfam" id="PF00026">
    <property type="entry name" value="Asp"/>
    <property type="match status" value="1"/>
</dbReference>
<dbReference type="CDD" id="cd05471">
    <property type="entry name" value="pepsin_like"/>
    <property type="match status" value="1"/>
</dbReference>
<dbReference type="GO" id="GO:0006508">
    <property type="term" value="P:proteolysis"/>
    <property type="evidence" value="ECO:0007669"/>
    <property type="project" value="InterPro"/>
</dbReference>
<dbReference type="InterPro" id="IPR001461">
    <property type="entry name" value="Aspartic_peptidase_A1"/>
</dbReference>
<evidence type="ECO:0000256" key="2">
    <source>
        <dbReference type="SAM" id="SignalP"/>
    </source>
</evidence>
<reference evidence="4 5" key="1">
    <citation type="submission" date="2019-02" db="EMBL/GenBank/DDBJ databases">
        <title>Genome sequencing of the rare red list fungi Dentipellis fragilis.</title>
        <authorList>
            <person name="Buettner E."/>
            <person name="Kellner H."/>
        </authorList>
    </citation>
    <scope>NUCLEOTIDE SEQUENCE [LARGE SCALE GENOMIC DNA]</scope>
    <source>
        <strain evidence="4 5">DSM 105465</strain>
    </source>
</reference>
<keyword evidence="2" id="KW-0732">Signal</keyword>
<dbReference type="GO" id="GO:0004190">
    <property type="term" value="F:aspartic-type endopeptidase activity"/>
    <property type="evidence" value="ECO:0007669"/>
    <property type="project" value="InterPro"/>
</dbReference>
<dbReference type="AlphaFoldDB" id="A0A4Y9YHD9"/>
<dbReference type="PROSITE" id="PS51257">
    <property type="entry name" value="PROKAR_LIPOPROTEIN"/>
    <property type="match status" value="1"/>
</dbReference>
<feature type="non-terminal residue" evidence="4">
    <location>
        <position position="222"/>
    </location>
</feature>
<accession>A0A4Y9YHD9</accession>
<organism evidence="4 5">
    <name type="scientific">Dentipellis fragilis</name>
    <dbReference type="NCBI Taxonomy" id="205917"/>
    <lineage>
        <taxon>Eukaryota</taxon>
        <taxon>Fungi</taxon>
        <taxon>Dikarya</taxon>
        <taxon>Basidiomycota</taxon>
        <taxon>Agaricomycotina</taxon>
        <taxon>Agaricomycetes</taxon>
        <taxon>Russulales</taxon>
        <taxon>Hericiaceae</taxon>
        <taxon>Dentipellis</taxon>
    </lineage>
</organism>
<evidence type="ECO:0000259" key="3">
    <source>
        <dbReference type="PROSITE" id="PS51767"/>
    </source>
</evidence>
<evidence type="ECO:0000313" key="5">
    <source>
        <dbReference type="Proteomes" id="UP000298327"/>
    </source>
</evidence>
<feature type="chain" id="PRO_5021284468" description="Peptidase A1 domain-containing protein" evidence="2">
    <location>
        <begin position="27"/>
        <end position="222"/>
    </location>
</feature>
<dbReference type="PANTHER" id="PTHR47966:SF51">
    <property type="entry name" value="BETA-SITE APP-CLEAVING ENZYME, ISOFORM A-RELATED"/>
    <property type="match status" value="1"/>
</dbReference>
<dbReference type="EMBL" id="SEOQ01000493">
    <property type="protein sequence ID" value="TFY61765.1"/>
    <property type="molecule type" value="Genomic_DNA"/>
</dbReference>